<sequence length="90" mass="9843">MRSRLQSHSSYTAGFAEQPSKQEAAPLPLSLCITQYYCGSAGKFEVLTASTIHPVAHLCPANKLIIGLYSKTTYGRGALFPFQWLLLASH</sequence>
<dbReference type="AlphaFoldDB" id="A0AAV6MMI8"/>
<accession>A0AAV6MMI8</accession>
<gene>
    <name evidence="2" type="ORF">SDJN03_19912</name>
</gene>
<protein>
    <submittedName>
        <fullName evidence="2">Uncharacterized protein</fullName>
    </submittedName>
</protein>
<proteinExistence type="predicted"/>
<evidence type="ECO:0000313" key="3">
    <source>
        <dbReference type="Proteomes" id="UP000685013"/>
    </source>
</evidence>
<feature type="region of interest" description="Disordered" evidence="1">
    <location>
        <begin position="1"/>
        <end position="23"/>
    </location>
</feature>
<name>A0AAV6MMI8_9ROSI</name>
<evidence type="ECO:0000256" key="1">
    <source>
        <dbReference type="SAM" id="MobiDB-lite"/>
    </source>
</evidence>
<feature type="non-terminal residue" evidence="2">
    <location>
        <position position="1"/>
    </location>
</feature>
<keyword evidence="3" id="KW-1185">Reference proteome</keyword>
<organism evidence="2 3">
    <name type="scientific">Cucurbita argyrosperma subsp. sororia</name>
    <dbReference type="NCBI Taxonomy" id="37648"/>
    <lineage>
        <taxon>Eukaryota</taxon>
        <taxon>Viridiplantae</taxon>
        <taxon>Streptophyta</taxon>
        <taxon>Embryophyta</taxon>
        <taxon>Tracheophyta</taxon>
        <taxon>Spermatophyta</taxon>
        <taxon>Magnoliopsida</taxon>
        <taxon>eudicotyledons</taxon>
        <taxon>Gunneridae</taxon>
        <taxon>Pentapetalae</taxon>
        <taxon>rosids</taxon>
        <taxon>fabids</taxon>
        <taxon>Cucurbitales</taxon>
        <taxon>Cucurbitaceae</taxon>
        <taxon>Cucurbiteae</taxon>
        <taxon>Cucurbita</taxon>
    </lineage>
</organism>
<comment type="caution">
    <text evidence="2">The sequence shown here is derived from an EMBL/GenBank/DDBJ whole genome shotgun (WGS) entry which is preliminary data.</text>
</comment>
<feature type="compositionally biased region" description="Polar residues" evidence="1">
    <location>
        <begin position="1"/>
        <end position="12"/>
    </location>
</feature>
<evidence type="ECO:0000313" key="2">
    <source>
        <dbReference type="EMBL" id="KAG6583980.1"/>
    </source>
</evidence>
<dbReference type="EMBL" id="JAGKQH010000013">
    <property type="protein sequence ID" value="KAG6583980.1"/>
    <property type="molecule type" value="Genomic_DNA"/>
</dbReference>
<reference evidence="2 3" key="1">
    <citation type="journal article" date="2021" name="Hortic Res">
        <title>The domestication of Cucurbita argyrosperma as revealed by the genome of its wild relative.</title>
        <authorList>
            <person name="Barrera-Redondo J."/>
            <person name="Sanchez-de la Vega G."/>
            <person name="Aguirre-Liguori J.A."/>
            <person name="Castellanos-Morales G."/>
            <person name="Gutierrez-Guerrero Y.T."/>
            <person name="Aguirre-Dugua X."/>
            <person name="Aguirre-Planter E."/>
            <person name="Tenaillon M.I."/>
            <person name="Lira-Saade R."/>
            <person name="Eguiarte L.E."/>
        </authorList>
    </citation>
    <scope>NUCLEOTIDE SEQUENCE [LARGE SCALE GENOMIC DNA]</scope>
    <source>
        <strain evidence="2">JBR-2021</strain>
    </source>
</reference>
<dbReference type="Proteomes" id="UP000685013">
    <property type="component" value="Chromosome 13"/>
</dbReference>